<dbReference type="PANTHER" id="PTHR30050:SF5">
    <property type="entry name" value="DNAA REGULATORY INACTIVATOR HDA"/>
    <property type="match status" value="1"/>
</dbReference>
<dbReference type="eggNOG" id="COG0593">
    <property type="taxonomic scope" value="Bacteria"/>
</dbReference>
<dbReference type="HOGENOM" id="CLU_863011_0_0_9"/>
<dbReference type="OrthoDB" id="9807019at2"/>
<dbReference type="Proteomes" id="UP000016662">
    <property type="component" value="Unassembled WGS sequence"/>
</dbReference>
<dbReference type="GO" id="GO:0003688">
    <property type="term" value="F:DNA replication origin binding"/>
    <property type="evidence" value="ECO:0007669"/>
    <property type="project" value="TreeGrafter"/>
</dbReference>
<dbReference type="InterPro" id="IPR020591">
    <property type="entry name" value="Chromosome_initiator_DnaA-like"/>
</dbReference>
<dbReference type="InterPro" id="IPR013317">
    <property type="entry name" value="DnaA_dom"/>
</dbReference>
<sequence length="322" mass="37720">MQYIKRGRQYTFDGFEVTKFNSKAFDAAKKFAENADSKPLALFGGTATGKTHLLYAVKNMIEQNEPKLTVILTTAAEMRTSLVNTLQNDGTAEQFREKYMQADVLLVDDIQELARKKAIQNELILLFNWFYESGKRFMMTSSKKEANCGMRSRLVIRSFWGDFAVISKAYIHAQFPSDHGRTEIRNTLLENGKYLIDDFELDSFKTYYKNVWKYFKRYIGLFDVDRKDIQLINNLNDILNLLLYETPLEERERQTCILFTKALLYTISTYDICIFRGGFYSEGVLYIPLPHHAGTSDLEIKIDEFDEEFNKFCEEYQEYEDF</sequence>
<keyword evidence="1" id="KW-0235">DNA replication</keyword>
<dbReference type="GO" id="GO:0005886">
    <property type="term" value="C:plasma membrane"/>
    <property type="evidence" value="ECO:0007669"/>
    <property type="project" value="TreeGrafter"/>
</dbReference>
<proteinExistence type="inferred from homology"/>
<organism evidence="3 4">
    <name type="scientific">Ruminococcus callidus ATCC 27760</name>
    <dbReference type="NCBI Taxonomy" id="411473"/>
    <lineage>
        <taxon>Bacteria</taxon>
        <taxon>Bacillati</taxon>
        <taxon>Bacillota</taxon>
        <taxon>Clostridia</taxon>
        <taxon>Eubacteriales</taxon>
        <taxon>Oscillospiraceae</taxon>
        <taxon>Ruminococcus</taxon>
    </lineage>
</organism>
<dbReference type="AlphaFoldDB" id="U2M6N3"/>
<dbReference type="PRINTS" id="PR00051">
    <property type="entry name" value="DNAA"/>
</dbReference>
<evidence type="ECO:0000313" key="4">
    <source>
        <dbReference type="Proteomes" id="UP000016662"/>
    </source>
</evidence>
<dbReference type="Pfam" id="PF00308">
    <property type="entry name" value="Bac_DnaA"/>
    <property type="match status" value="1"/>
</dbReference>
<dbReference type="STRING" id="411473.RUMCAL_00187"/>
<dbReference type="GO" id="GO:0006270">
    <property type="term" value="P:DNA replication initiation"/>
    <property type="evidence" value="ECO:0007669"/>
    <property type="project" value="TreeGrafter"/>
</dbReference>
<dbReference type="PATRIC" id="fig|411473.3.peg.166"/>
<evidence type="ECO:0000259" key="2">
    <source>
        <dbReference type="Pfam" id="PF00308"/>
    </source>
</evidence>
<dbReference type="SUPFAM" id="SSF52540">
    <property type="entry name" value="P-loop containing nucleoside triphosphate hydrolases"/>
    <property type="match status" value="1"/>
</dbReference>
<keyword evidence="4" id="KW-1185">Reference proteome</keyword>
<comment type="similarity">
    <text evidence="1">Belongs to the DnaA family.</text>
</comment>
<feature type="domain" description="Chromosomal replication initiator protein DnaA ATPAse" evidence="2">
    <location>
        <begin position="8"/>
        <end position="159"/>
    </location>
</feature>
<evidence type="ECO:0000256" key="1">
    <source>
        <dbReference type="RuleBase" id="RU004227"/>
    </source>
</evidence>
<comment type="caution">
    <text evidence="3">The sequence shown here is derived from an EMBL/GenBank/DDBJ whole genome shotgun (WGS) entry which is preliminary data.</text>
</comment>
<dbReference type="CDD" id="cd00009">
    <property type="entry name" value="AAA"/>
    <property type="match status" value="1"/>
</dbReference>
<dbReference type="EMBL" id="AWVF01000026">
    <property type="protein sequence ID" value="ERJ97404.1"/>
    <property type="molecule type" value="Genomic_DNA"/>
</dbReference>
<name>U2M6N3_9FIRM</name>
<dbReference type="RefSeq" id="WP_021681523.1">
    <property type="nucleotide sequence ID" value="NZ_KI260355.1"/>
</dbReference>
<gene>
    <name evidence="3" type="ORF">RUMCAL_00187</name>
</gene>
<dbReference type="PANTHER" id="PTHR30050">
    <property type="entry name" value="CHROMOSOMAL REPLICATION INITIATOR PROTEIN DNAA"/>
    <property type="match status" value="1"/>
</dbReference>
<evidence type="ECO:0000313" key="3">
    <source>
        <dbReference type="EMBL" id="ERJ97404.1"/>
    </source>
</evidence>
<reference evidence="3 4" key="1">
    <citation type="submission" date="2013-07" db="EMBL/GenBank/DDBJ databases">
        <authorList>
            <person name="Weinstock G."/>
            <person name="Sodergren E."/>
            <person name="Wylie T."/>
            <person name="Fulton L."/>
            <person name="Fulton R."/>
            <person name="Fronick C."/>
            <person name="O'Laughlin M."/>
            <person name="Godfrey J."/>
            <person name="Miner T."/>
            <person name="Herter B."/>
            <person name="Appelbaum E."/>
            <person name="Cordes M."/>
            <person name="Lek S."/>
            <person name="Wollam A."/>
            <person name="Pepin K.H."/>
            <person name="Palsikar V.B."/>
            <person name="Mitreva M."/>
            <person name="Wilson R.K."/>
        </authorList>
    </citation>
    <scope>NUCLEOTIDE SEQUENCE [LARGE SCALE GENOMIC DNA]</scope>
    <source>
        <strain evidence="3 4">ATCC 27760</strain>
    </source>
</reference>
<protein>
    <submittedName>
        <fullName evidence="3">Replication initiator protein DnaA</fullName>
    </submittedName>
</protein>
<dbReference type="Gene3D" id="3.40.50.300">
    <property type="entry name" value="P-loop containing nucleotide triphosphate hydrolases"/>
    <property type="match status" value="1"/>
</dbReference>
<dbReference type="InterPro" id="IPR027417">
    <property type="entry name" value="P-loop_NTPase"/>
</dbReference>
<accession>U2M6N3</accession>